<dbReference type="OrthoDB" id="512915at2759"/>
<dbReference type="Pfam" id="PF05508">
    <property type="entry name" value="Ran-binding"/>
    <property type="match status" value="1"/>
</dbReference>
<dbReference type="PANTHER" id="PTHR31010">
    <property type="entry name" value="RAN-SPECIFIC GTPASE-ACTIVATING PROTEIN 30-RELATED"/>
    <property type="match status" value="1"/>
</dbReference>
<gene>
    <name evidence="1" type="ORF">AMAG_08425</name>
</gene>
<dbReference type="EMBL" id="GG745342">
    <property type="protein sequence ID" value="KNE63284.1"/>
    <property type="molecule type" value="Genomic_DNA"/>
</dbReference>
<evidence type="ECO:0000313" key="1">
    <source>
        <dbReference type="EMBL" id="KNE63284.1"/>
    </source>
</evidence>
<protein>
    <submittedName>
        <fullName evidence="1">Uncharacterized protein</fullName>
    </submittedName>
</protein>
<organism evidence="1 2">
    <name type="scientific">Allomyces macrogynus (strain ATCC 38327)</name>
    <name type="common">Allomyces javanicus var. macrogynus</name>
    <dbReference type="NCBI Taxonomy" id="578462"/>
    <lineage>
        <taxon>Eukaryota</taxon>
        <taxon>Fungi</taxon>
        <taxon>Fungi incertae sedis</taxon>
        <taxon>Blastocladiomycota</taxon>
        <taxon>Blastocladiomycetes</taxon>
        <taxon>Blastocladiales</taxon>
        <taxon>Blastocladiaceae</taxon>
        <taxon>Allomyces</taxon>
    </lineage>
</organism>
<dbReference type="PANTHER" id="PTHR31010:SF2">
    <property type="entry name" value="RAN-SPECIFIC GTPASE-ACTIVATING PROTEIN 30"/>
    <property type="match status" value="1"/>
</dbReference>
<dbReference type="InterPro" id="IPR008812">
    <property type="entry name" value="Ran_GTP-bd-rel"/>
</dbReference>
<reference evidence="2" key="2">
    <citation type="submission" date="2009-11" db="EMBL/GenBank/DDBJ databases">
        <title>The Genome Sequence of Allomyces macrogynus strain ATCC 38327.</title>
        <authorList>
            <consortium name="The Broad Institute Genome Sequencing Platform"/>
            <person name="Russ C."/>
            <person name="Cuomo C."/>
            <person name="Shea T."/>
            <person name="Young S.K."/>
            <person name="Zeng Q."/>
            <person name="Koehrsen M."/>
            <person name="Haas B."/>
            <person name="Borodovsky M."/>
            <person name="Guigo R."/>
            <person name="Alvarado L."/>
            <person name="Berlin A."/>
            <person name="Borenstein D."/>
            <person name="Chen Z."/>
            <person name="Engels R."/>
            <person name="Freedman E."/>
            <person name="Gellesch M."/>
            <person name="Goldberg J."/>
            <person name="Griggs A."/>
            <person name="Gujja S."/>
            <person name="Heiman D."/>
            <person name="Hepburn T."/>
            <person name="Howarth C."/>
            <person name="Jen D."/>
            <person name="Larson L."/>
            <person name="Lewis B."/>
            <person name="Mehta T."/>
            <person name="Park D."/>
            <person name="Pearson M."/>
            <person name="Roberts A."/>
            <person name="Saif S."/>
            <person name="Shenoy N."/>
            <person name="Sisk P."/>
            <person name="Stolte C."/>
            <person name="Sykes S."/>
            <person name="Walk T."/>
            <person name="White J."/>
            <person name="Yandava C."/>
            <person name="Burger G."/>
            <person name="Gray M.W."/>
            <person name="Holland P.W.H."/>
            <person name="King N."/>
            <person name="Lang F.B.F."/>
            <person name="Roger A.J."/>
            <person name="Ruiz-Trillo I."/>
            <person name="Lander E."/>
            <person name="Nusbaum C."/>
        </authorList>
    </citation>
    <scope>NUCLEOTIDE SEQUENCE [LARGE SCALE GENOMIC DNA]</scope>
    <source>
        <strain evidence="2">ATCC 38327</strain>
    </source>
</reference>
<dbReference type="AlphaFoldDB" id="A0A0L0SLL9"/>
<accession>A0A0L0SLL9</accession>
<reference evidence="1 2" key="1">
    <citation type="submission" date="2009-11" db="EMBL/GenBank/DDBJ databases">
        <title>Annotation of Allomyces macrogynus ATCC 38327.</title>
        <authorList>
            <consortium name="The Broad Institute Genome Sequencing Platform"/>
            <person name="Russ C."/>
            <person name="Cuomo C."/>
            <person name="Burger G."/>
            <person name="Gray M.W."/>
            <person name="Holland P.W.H."/>
            <person name="King N."/>
            <person name="Lang F.B.F."/>
            <person name="Roger A.J."/>
            <person name="Ruiz-Trillo I."/>
            <person name="Young S.K."/>
            <person name="Zeng Q."/>
            <person name="Gargeya S."/>
            <person name="Fitzgerald M."/>
            <person name="Haas B."/>
            <person name="Abouelleil A."/>
            <person name="Alvarado L."/>
            <person name="Arachchi H.M."/>
            <person name="Berlin A."/>
            <person name="Chapman S.B."/>
            <person name="Gearin G."/>
            <person name="Goldberg J."/>
            <person name="Griggs A."/>
            <person name="Gujja S."/>
            <person name="Hansen M."/>
            <person name="Heiman D."/>
            <person name="Howarth C."/>
            <person name="Larimer J."/>
            <person name="Lui A."/>
            <person name="MacDonald P.J.P."/>
            <person name="McCowen C."/>
            <person name="Montmayeur A."/>
            <person name="Murphy C."/>
            <person name="Neiman D."/>
            <person name="Pearson M."/>
            <person name="Priest M."/>
            <person name="Roberts A."/>
            <person name="Saif S."/>
            <person name="Shea T."/>
            <person name="Sisk P."/>
            <person name="Stolte C."/>
            <person name="Sykes S."/>
            <person name="Wortman J."/>
            <person name="Nusbaum C."/>
            <person name="Birren B."/>
        </authorList>
    </citation>
    <scope>NUCLEOTIDE SEQUENCE [LARGE SCALE GENOMIC DNA]</scope>
    <source>
        <strain evidence="1 2">ATCC 38327</strain>
    </source>
</reference>
<proteinExistence type="predicted"/>
<evidence type="ECO:0000313" key="2">
    <source>
        <dbReference type="Proteomes" id="UP000054350"/>
    </source>
</evidence>
<dbReference type="GO" id="GO:0030695">
    <property type="term" value="F:GTPase regulator activity"/>
    <property type="evidence" value="ECO:0007669"/>
    <property type="project" value="TreeGrafter"/>
</dbReference>
<dbReference type="GO" id="GO:0005634">
    <property type="term" value="C:nucleus"/>
    <property type="evidence" value="ECO:0007669"/>
    <property type="project" value="TreeGrafter"/>
</dbReference>
<dbReference type="Proteomes" id="UP000054350">
    <property type="component" value="Unassembled WGS sequence"/>
</dbReference>
<dbReference type="VEuPathDB" id="FungiDB:AMAG_08425"/>
<sequence>MAVPGGIDDLFGKLAIHAVTVVGKAAFELAVKQAIGGLTAFTKRKLPVDSIASSPALGDTDPATNTSATEQQRLRAEFERLDTQRRQLEQKVAILTPSIDMIQVVCAKSNHVGLHAVLTMAQDLHRDLDTLSAFLATALGRSKPRSRTRCPI</sequence>
<name>A0A0L0SLL9_ALLM3</name>
<keyword evidence="2" id="KW-1185">Reference proteome</keyword>
<dbReference type="GO" id="GO:0005737">
    <property type="term" value="C:cytoplasm"/>
    <property type="evidence" value="ECO:0007669"/>
    <property type="project" value="TreeGrafter"/>
</dbReference>